<organism evidence="1 2">
    <name type="scientific">Rhodnius prolixus</name>
    <name type="common">Triatomid bug</name>
    <dbReference type="NCBI Taxonomy" id="13249"/>
    <lineage>
        <taxon>Eukaryota</taxon>
        <taxon>Metazoa</taxon>
        <taxon>Ecdysozoa</taxon>
        <taxon>Arthropoda</taxon>
        <taxon>Hexapoda</taxon>
        <taxon>Insecta</taxon>
        <taxon>Pterygota</taxon>
        <taxon>Neoptera</taxon>
        <taxon>Paraneoptera</taxon>
        <taxon>Hemiptera</taxon>
        <taxon>Heteroptera</taxon>
        <taxon>Panheteroptera</taxon>
        <taxon>Cimicomorpha</taxon>
        <taxon>Reduviidae</taxon>
        <taxon>Triatominae</taxon>
        <taxon>Rhodnius</taxon>
    </lineage>
</organism>
<keyword evidence="2" id="KW-1185">Reference proteome</keyword>
<dbReference type="Proteomes" id="UP000015103">
    <property type="component" value="Unassembled WGS sequence"/>
</dbReference>
<accession>T1IEX7</accession>
<proteinExistence type="predicted"/>
<dbReference type="AlphaFoldDB" id="T1IEX7"/>
<dbReference type="VEuPathDB" id="VectorBase:RPRC014846"/>
<evidence type="ECO:0000313" key="1">
    <source>
        <dbReference type="EnsemblMetazoa" id="RPRC014846-PA"/>
    </source>
</evidence>
<dbReference type="InParanoid" id="T1IEX7"/>
<protein>
    <submittedName>
        <fullName evidence="1">Uncharacterized protein</fullName>
    </submittedName>
</protein>
<name>T1IEX7_RHOPR</name>
<dbReference type="EnsemblMetazoa" id="RPRC014846-RA">
    <property type="protein sequence ID" value="RPRC014846-PA"/>
    <property type="gene ID" value="RPRC014846"/>
</dbReference>
<sequence length="162" mass="18497">MSLFIQQVERSETEECSGEKFHSEVVFHDYTATEQLEVTVDEDGNTQPTVIVEERRAPMKKPNILQRHLTSSVRHNNNEVIRKISNEYVLSDKSIRKAEALEQIAYNLGRLATVFEKVSGLIGLINQQHEQQEQHESEEQASEDVGVKVDGLIMNILSDDNF</sequence>
<dbReference type="HOGENOM" id="CLU_1637509_0_0_1"/>
<dbReference type="EMBL" id="ACPB03020181">
    <property type="status" value="NOT_ANNOTATED_CDS"/>
    <property type="molecule type" value="Genomic_DNA"/>
</dbReference>
<reference evidence="1" key="1">
    <citation type="submission" date="2015-05" db="UniProtKB">
        <authorList>
            <consortium name="EnsemblMetazoa"/>
        </authorList>
    </citation>
    <scope>IDENTIFICATION</scope>
</reference>
<evidence type="ECO:0000313" key="2">
    <source>
        <dbReference type="Proteomes" id="UP000015103"/>
    </source>
</evidence>